<dbReference type="SMART" id="SM00448">
    <property type="entry name" value="REC"/>
    <property type="match status" value="1"/>
</dbReference>
<dbReference type="Pfam" id="PF04397">
    <property type="entry name" value="LytTR"/>
    <property type="match status" value="1"/>
</dbReference>
<dbReference type="Gene3D" id="2.40.50.1020">
    <property type="entry name" value="LytTr DNA-binding domain"/>
    <property type="match status" value="1"/>
</dbReference>
<dbReference type="SMART" id="SM00850">
    <property type="entry name" value="LytTR"/>
    <property type="match status" value="1"/>
</dbReference>
<feature type="domain" description="Response regulatory" evidence="3">
    <location>
        <begin position="5"/>
        <end position="118"/>
    </location>
</feature>
<dbReference type="Gene3D" id="3.40.50.2300">
    <property type="match status" value="1"/>
</dbReference>
<evidence type="ECO:0000259" key="3">
    <source>
        <dbReference type="PROSITE" id="PS50110"/>
    </source>
</evidence>
<reference evidence="5 6" key="1">
    <citation type="submission" date="2020-08" db="EMBL/GenBank/DDBJ databases">
        <title>Croceimicrobium hydrocarbonivorans gen. nov., sp. nov., a novel marine bacterium isolated from a bacterial consortium that degrades polyethylene terephthalate.</title>
        <authorList>
            <person name="Liu R."/>
        </authorList>
    </citation>
    <scope>NUCLEOTIDE SEQUENCE [LARGE SCALE GENOMIC DNA]</scope>
    <source>
        <strain evidence="5 6">A20-9</strain>
    </source>
</reference>
<dbReference type="InterPro" id="IPR011006">
    <property type="entry name" value="CheY-like_superfamily"/>
</dbReference>
<feature type="domain" description="HTH LytTR-type" evidence="4">
    <location>
        <begin position="174"/>
        <end position="247"/>
    </location>
</feature>
<dbReference type="KEGG" id="chyd:H4K34_05015"/>
<dbReference type="GO" id="GO:0005829">
    <property type="term" value="C:cytosol"/>
    <property type="evidence" value="ECO:0007669"/>
    <property type="project" value="TreeGrafter"/>
</dbReference>
<dbReference type="GO" id="GO:0006355">
    <property type="term" value="P:regulation of DNA-templated transcription"/>
    <property type="evidence" value="ECO:0007669"/>
    <property type="project" value="TreeGrafter"/>
</dbReference>
<organism evidence="5 6">
    <name type="scientific">Croceimicrobium hydrocarbonivorans</name>
    <dbReference type="NCBI Taxonomy" id="2761580"/>
    <lineage>
        <taxon>Bacteria</taxon>
        <taxon>Pseudomonadati</taxon>
        <taxon>Bacteroidota</taxon>
        <taxon>Flavobacteriia</taxon>
        <taxon>Flavobacteriales</taxon>
        <taxon>Owenweeksiaceae</taxon>
        <taxon>Croceimicrobium</taxon>
    </lineage>
</organism>
<dbReference type="InterPro" id="IPR001789">
    <property type="entry name" value="Sig_transdc_resp-reg_receiver"/>
</dbReference>
<dbReference type="PROSITE" id="PS50930">
    <property type="entry name" value="HTH_LYTTR"/>
    <property type="match status" value="1"/>
</dbReference>
<dbReference type="PANTHER" id="PTHR48111">
    <property type="entry name" value="REGULATOR OF RPOS"/>
    <property type="match status" value="1"/>
</dbReference>
<protein>
    <submittedName>
        <fullName evidence="5">Response regulator transcription factor</fullName>
    </submittedName>
</protein>
<dbReference type="GO" id="GO:0032993">
    <property type="term" value="C:protein-DNA complex"/>
    <property type="evidence" value="ECO:0007669"/>
    <property type="project" value="TreeGrafter"/>
</dbReference>
<sequence length="251" mass="28986">MKSIRTLIIDDEQSSIELLETLLSEYSPHIELIAQAQSVKEGIERIQELKPELLFLDIDLPDGEGFKVLEATRDLNYQVIFTTAYNEYAIRAFEHSALHYLLKPINIDKLVEATSRYKDIPEQGFGEEKLDELKKSFHQEPDKLALANMLGYEFVEISQIIRVEGEQGYSRFFFLDNKEVLVSKAIGEYEKLLNPHGFFRVHKKHIINPSYLISMQKGKTSTLLLEKGHQVPLSSKRKPWFISKLKGKIAF</sequence>
<name>A0A7H0VHK6_9FLAO</name>
<dbReference type="PROSITE" id="PS50110">
    <property type="entry name" value="RESPONSE_REGULATORY"/>
    <property type="match status" value="1"/>
</dbReference>
<keyword evidence="1" id="KW-0238">DNA-binding</keyword>
<accession>A0A7H0VHK6</accession>
<dbReference type="Proteomes" id="UP000516305">
    <property type="component" value="Chromosome"/>
</dbReference>
<dbReference type="GO" id="GO:0000976">
    <property type="term" value="F:transcription cis-regulatory region binding"/>
    <property type="evidence" value="ECO:0007669"/>
    <property type="project" value="TreeGrafter"/>
</dbReference>
<keyword evidence="6" id="KW-1185">Reference proteome</keyword>
<proteinExistence type="predicted"/>
<dbReference type="GO" id="GO:0000156">
    <property type="term" value="F:phosphorelay response regulator activity"/>
    <property type="evidence" value="ECO:0007669"/>
    <property type="project" value="TreeGrafter"/>
</dbReference>
<dbReference type="InterPro" id="IPR007492">
    <property type="entry name" value="LytTR_DNA-bd_dom"/>
</dbReference>
<evidence type="ECO:0000313" key="6">
    <source>
        <dbReference type="Proteomes" id="UP000516305"/>
    </source>
</evidence>
<dbReference type="AlphaFoldDB" id="A0A7H0VHK6"/>
<evidence type="ECO:0000313" key="5">
    <source>
        <dbReference type="EMBL" id="QNR25204.1"/>
    </source>
</evidence>
<feature type="modified residue" description="4-aspartylphosphate" evidence="2">
    <location>
        <position position="57"/>
    </location>
</feature>
<dbReference type="EMBL" id="CP060139">
    <property type="protein sequence ID" value="QNR25204.1"/>
    <property type="molecule type" value="Genomic_DNA"/>
</dbReference>
<keyword evidence="2" id="KW-0597">Phosphoprotein</keyword>
<evidence type="ECO:0000256" key="2">
    <source>
        <dbReference type="PROSITE-ProRule" id="PRU00169"/>
    </source>
</evidence>
<gene>
    <name evidence="5" type="ORF">H4K34_05015</name>
</gene>
<dbReference type="RefSeq" id="WP_210759730.1">
    <property type="nucleotide sequence ID" value="NZ_CP060139.1"/>
</dbReference>
<dbReference type="SUPFAM" id="SSF52172">
    <property type="entry name" value="CheY-like"/>
    <property type="match status" value="1"/>
</dbReference>
<evidence type="ECO:0000256" key="1">
    <source>
        <dbReference type="ARBA" id="ARBA00023125"/>
    </source>
</evidence>
<dbReference type="Pfam" id="PF00072">
    <property type="entry name" value="Response_reg"/>
    <property type="match status" value="1"/>
</dbReference>
<dbReference type="InterPro" id="IPR039420">
    <property type="entry name" value="WalR-like"/>
</dbReference>
<evidence type="ECO:0000259" key="4">
    <source>
        <dbReference type="PROSITE" id="PS50930"/>
    </source>
</evidence>
<dbReference type="PANTHER" id="PTHR48111:SF69">
    <property type="entry name" value="RESPONSE REGULATOR RECEIVER"/>
    <property type="match status" value="1"/>
</dbReference>